<evidence type="ECO:0000313" key="2">
    <source>
        <dbReference type="Proteomes" id="UP001234178"/>
    </source>
</evidence>
<comment type="caution">
    <text evidence="1">The sequence shown here is derived from an EMBL/GenBank/DDBJ whole genome shotgun (WGS) entry which is preliminary data.</text>
</comment>
<accession>A0ABR0AA27</accession>
<gene>
    <name evidence="1" type="ORF">OUZ56_007477</name>
</gene>
<dbReference type="EMBL" id="JAOYFB010000037">
    <property type="protein sequence ID" value="KAK4021990.1"/>
    <property type="molecule type" value="Genomic_DNA"/>
</dbReference>
<dbReference type="Proteomes" id="UP001234178">
    <property type="component" value="Unassembled WGS sequence"/>
</dbReference>
<name>A0ABR0AA27_9CRUS</name>
<protein>
    <submittedName>
        <fullName evidence="1">Uncharacterized protein</fullName>
    </submittedName>
</protein>
<evidence type="ECO:0000313" key="1">
    <source>
        <dbReference type="EMBL" id="KAK4021990.1"/>
    </source>
</evidence>
<sequence length="67" mass="7766">MVMPRALFRPSSHHSTAAIDVYNDLSELTSKKKEWNNAQEDKTERLRICTTFLVSRRRDIAVLSDCI</sequence>
<organism evidence="1 2">
    <name type="scientific">Daphnia magna</name>
    <dbReference type="NCBI Taxonomy" id="35525"/>
    <lineage>
        <taxon>Eukaryota</taxon>
        <taxon>Metazoa</taxon>
        <taxon>Ecdysozoa</taxon>
        <taxon>Arthropoda</taxon>
        <taxon>Crustacea</taxon>
        <taxon>Branchiopoda</taxon>
        <taxon>Diplostraca</taxon>
        <taxon>Cladocera</taxon>
        <taxon>Anomopoda</taxon>
        <taxon>Daphniidae</taxon>
        <taxon>Daphnia</taxon>
    </lineage>
</organism>
<proteinExistence type="predicted"/>
<reference evidence="1 2" key="1">
    <citation type="journal article" date="2023" name="Nucleic Acids Res.">
        <title>The hologenome of Daphnia magna reveals possible DNA methylation and microbiome-mediated evolution of the host genome.</title>
        <authorList>
            <person name="Chaturvedi A."/>
            <person name="Li X."/>
            <person name="Dhandapani V."/>
            <person name="Marshall H."/>
            <person name="Kissane S."/>
            <person name="Cuenca-Cambronero M."/>
            <person name="Asole G."/>
            <person name="Calvet F."/>
            <person name="Ruiz-Romero M."/>
            <person name="Marangio P."/>
            <person name="Guigo R."/>
            <person name="Rago D."/>
            <person name="Mirbahai L."/>
            <person name="Eastwood N."/>
            <person name="Colbourne J.K."/>
            <person name="Zhou J."/>
            <person name="Mallon E."/>
            <person name="Orsini L."/>
        </authorList>
    </citation>
    <scope>NUCLEOTIDE SEQUENCE [LARGE SCALE GENOMIC DNA]</scope>
    <source>
        <strain evidence="1">LRV0_1</strain>
    </source>
</reference>
<keyword evidence="2" id="KW-1185">Reference proteome</keyword>